<evidence type="ECO:0000313" key="2">
    <source>
        <dbReference type="Proteomes" id="UP000247409"/>
    </source>
</evidence>
<dbReference type="OrthoDB" id="10536921at2759"/>
<dbReference type="PANTHER" id="PTHR35690">
    <property type="entry name" value="OS01G0363500 PROTEIN"/>
    <property type="match status" value="1"/>
</dbReference>
<dbReference type="AlphaFoldDB" id="A0A2V3ILU1"/>
<name>A0A2V3ILU1_9FLOR</name>
<keyword evidence="2" id="KW-1185">Reference proteome</keyword>
<gene>
    <name evidence="1" type="ORF">BWQ96_07226</name>
</gene>
<evidence type="ECO:0008006" key="3">
    <source>
        <dbReference type="Google" id="ProtNLM"/>
    </source>
</evidence>
<reference evidence="1 2" key="1">
    <citation type="journal article" date="2018" name="Mol. Biol. Evol.">
        <title>Analysis of the draft genome of the red seaweed Gracilariopsis chorda provides insights into genome size evolution in Rhodophyta.</title>
        <authorList>
            <person name="Lee J."/>
            <person name="Yang E.C."/>
            <person name="Graf L."/>
            <person name="Yang J.H."/>
            <person name="Qiu H."/>
            <person name="Zel Zion U."/>
            <person name="Chan C.X."/>
            <person name="Stephens T.G."/>
            <person name="Weber A.P.M."/>
            <person name="Boo G.H."/>
            <person name="Boo S.M."/>
            <person name="Kim K.M."/>
            <person name="Shin Y."/>
            <person name="Jung M."/>
            <person name="Lee S.J."/>
            <person name="Yim H.S."/>
            <person name="Lee J.H."/>
            <person name="Bhattacharya D."/>
            <person name="Yoon H.S."/>
        </authorList>
    </citation>
    <scope>NUCLEOTIDE SEQUENCE [LARGE SCALE GENOMIC DNA]</scope>
    <source>
        <strain evidence="1 2">SKKU-2015</strain>
        <tissue evidence="1">Whole body</tissue>
    </source>
</reference>
<sequence>MHKSSEHLAWAIGRRASASNMQAFLSPALQTHLFNRPFSRRHTLVHRALCPVKCKLSSSEQTEASAMAAAAATFILQRAAKSYTKGERRPQPLVVLQALLQLEKAQKRNKVTVDGSKIVGQWRLVFTGDPRTKNPLLRKLYFPVRAHQTFTAEEDGSEFDNAIHVGFVHFHVTGPFRWVTARNRLEFTVDRAKLSLGPLKWQKDDLEKDKVPFEQRTSRTLPFFTFFLLRENLAAARGRSGGLALYAKVPEGEELY</sequence>
<organism evidence="1 2">
    <name type="scientific">Gracilariopsis chorda</name>
    <dbReference type="NCBI Taxonomy" id="448386"/>
    <lineage>
        <taxon>Eukaryota</taxon>
        <taxon>Rhodophyta</taxon>
        <taxon>Florideophyceae</taxon>
        <taxon>Rhodymeniophycidae</taxon>
        <taxon>Gracilariales</taxon>
        <taxon>Gracilariaceae</taxon>
        <taxon>Gracilariopsis</taxon>
    </lineage>
</organism>
<protein>
    <recommendedName>
        <fullName evidence="3">Plastid lipid-associated protein/fibrillin conserved domain-containing protein</fullName>
    </recommendedName>
</protein>
<evidence type="ECO:0000313" key="1">
    <source>
        <dbReference type="EMBL" id="PXF43029.1"/>
    </source>
</evidence>
<proteinExistence type="predicted"/>
<dbReference type="PANTHER" id="PTHR35690:SF1">
    <property type="entry name" value="OS01G0363500 PROTEIN"/>
    <property type="match status" value="1"/>
</dbReference>
<comment type="caution">
    <text evidence="1">The sequence shown here is derived from an EMBL/GenBank/DDBJ whole genome shotgun (WGS) entry which is preliminary data.</text>
</comment>
<dbReference type="EMBL" id="NBIV01000140">
    <property type="protein sequence ID" value="PXF43029.1"/>
    <property type="molecule type" value="Genomic_DNA"/>
</dbReference>
<accession>A0A2V3ILU1</accession>
<dbReference type="Proteomes" id="UP000247409">
    <property type="component" value="Unassembled WGS sequence"/>
</dbReference>